<protein>
    <submittedName>
        <fullName evidence="2">Uncharacterized protein</fullName>
    </submittedName>
</protein>
<feature type="region of interest" description="Disordered" evidence="1">
    <location>
        <begin position="89"/>
        <end position="136"/>
    </location>
</feature>
<evidence type="ECO:0000256" key="1">
    <source>
        <dbReference type="SAM" id="MobiDB-lite"/>
    </source>
</evidence>
<dbReference type="AlphaFoldDB" id="A0A8J8T9R9"/>
<organism evidence="2 3">
    <name type="scientific">Halteria grandinella</name>
    <dbReference type="NCBI Taxonomy" id="5974"/>
    <lineage>
        <taxon>Eukaryota</taxon>
        <taxon>Sar</taxon>
        <taxon>Alveolata</taxon>
        <taxon>Ciliophora</taxon>
        <taxon>Intramacronucleata</taxon>
        <taxon>Spirotrichea</taxon>
        <taxon>Stichotrichia</taxon>
        <taxon>Sporadotrichida</taxon>
        <taxon>Halteriidae</taxon>
        <taxon>Halteria</taxon>
    </lineage>
</organism>
<dbReference type="Proteomes" id="UP000785679">
    <property type="component" value="Unassembled WGS sequence"/>
</dbReference>
<dbReference type="EMBL" id="RRYP01000373">
    <property type="protein sequence ID" value="TNV87544.1"/>
    <property type="molecule type" value="Genomic_DNA"/>
</dbReference>
<feature type="compositionally biased region" description="Basic and acidic residues" evidence="1">
    <location>
        <begin position="89"/>
        <end position="131"/>
    </location>
</feature>
<evidence type="ECO:0000313" key="3">
    <source>
        <dbReference type="Proteomes" id="UP000785679"/>
    </source>
</evidence>
<sequence>MTEADEASEFDEKHEVYDLLMDVLSSLLDLFPSQMNALPINEAIMSVTQFFNCDYLTQLQLPITVMARVDDLKAQAVLLKQKFVAMKKEESKENPEEAKKKVGIKRDNKYKDKPEEDFREIDPIPGERELSEGETNSRLIRKMPEVGNLVDLHNYLDIQFRLLFEDAISDLRGGLKMMRTLAKQNAQLSRRDLFKKAREASIKIHDSVSINGIEAIDGVACIQMCRTQNTKFLPKDLSQLGSHAPIN</sequence>
<reference evidence="2" key="1">
    <citation type="submission" date="2019-06" db="EMBL/GenBank/DDBJ databases">
        <authorList>
            <person name="Zheng W."/>
        </authorList>
    </citation>
    <scope>NUCLEOTIDE SEQUENCE</scope>
    <source>
        <strain evidence="2">QDHG01</strain>
    </source>
</reference>
<name>A0A8J8T9R9_HALGN</name>
<proteinExistence type="predicted"/>
<gene>
    <name evidence="2" type="ORF">FGO68_gene3613</name>
</gene>
<accession>A0A8J8T9R9</accession>
<comment type="caution">
    <text evidence="2">The sequence shown here is derived from an EMBL/GenBank/DDBJ whole genome shotgun (WGS) entry which is preliminary data.</text>
</comment>
<keyword evidence="3" id="KW-1185">Reference proteome</keyword>
<evidence type="ECO:0000313" key="2">
    <source>
        <dbReference type="EMBL" id="TNV87544.1"/>
    </source>
</evidence>